<feature type="domain" description="tRNA intron endonuclease catalytic" evidence="6">
    <location>
        <begin position="257"/>
        <end position="331"/>
    </location>
</feature>
<dbReference type="GO" id="GO:0004519">
    <property type="term" value="F:endonuclease activity"/>
    <property type="evidence" value="ECO:0007669"/>
    <property type="project" value="UniProtKB-KW"/>
</dbReference>
<keyword evidence="8" id="KW-0540">Nuclease</keyword>
<dbReference type="InterPro" id="IPR011856">
    <property type="entry name" value="tRNA_endonuc-like_dom_sf"/>
</dbReference>
<feature type="compositionally biased region" description="Pro residues" evidence="5">
    <location>
        <begin position="210"/>
        <end position="220"/>
    </location>
</feature>
<keyword evidence="2 4" id="KW-0819">tRNA processing</keyword>
<dbReference type="Gene3D" id="3.40.1350.10">
    <property type="match status" value="1"/>
</dbReference>
<name>A0ABQ9P485_9PEZI</name>
<evidence type="ECO:0000256" key="3">
    <source>
        <dbReference type="ARBA" id="ARBA00023239"/>
    </source>
</evidence>
<protein>
    <recommendedName>
        <fullName evidence="4">tRNA-splicing endonuclease subunit Sen34</fullName>
        <ecNumber evidence="4">4.6.1.16</ecNumber>
    </recommendedName>
</protein>
<dbReference type="InterPro" id="IPR006676">
    <property type="entry name" value="tRNA_splic"/>
</dbReference>
<dbReference type="Pfam" id="PF01974">
    <property type="entry name" value="tRNA_int_endo"/>
    <property type="match status" value="1"/>
</dbReference>
<keyword evidence="3 4" id="KW-0456">Lyase</keyword>
<keyword evidence="8" id="KW-0255">Endonuclease</keyword>
<feature type="domain" description="TSEN34 N-terminal" evidence="7">
    <location>
        <begin position="59"/>
        <end position="127"/>
    </location>
</feature>
<comment type="caution">
    <text evidence="8">The sequence shown here is derived from an EMBL/GenBank/DDBJ whole genome shotgun (WGS) entry which is preliminary data.</text>
</comment>
<evidence type="ECO:0000256" key="4">
    <source>
        <dbReference type="PIRNR" id="PIRNR017250"/>
    </source>
</evidence>
<keyword evidence="9" id="KW-1185">Reference proteome</keyword>
<gene>
    <name evidence="8" type="primary">TSEN34_2</name>
    <name evidence="8" type="ORF">H2201_000289</name>
</gene>
<sequence length="354" mass="39515">MTSHRELFDPTNLKLAIHMRSLTETLHLHQEDERHYPDHPDEAKSAVKMADTSVSEPFPISLIANRYLLYDINTITYIRRKHCICGVLIGGLPQAPSQNVFCGIPLELMPEEARLLVEEGHAYIVEDVEAHMAGFLDMSEEERNAFMSAVESQGRDAAKAKKRRAGDNKERALKEKNLHRLVQESQTRQASASPDATNTADTDESLFAYPSPPASPPPPRASSTAPGEIFGITPSTSYPPLTMSVRSTNQPLPAVPRSYPLFRHLHSKGYFVTPGLRFGCQYVAYPGDPLRFHSHFLTVGMDWDEKFDLRDVVGGGRLGTGVKKAYLIGGKEENSEKADEDDDIRAFSVEWAYM</sequence>
<dbReference type="InterPro" id="IPR006677">
    <property type="entry name" value="tRNA_intron_Endonuc_cat-like"/>
</dbReference>
<dbReference type="Pfam" id="PF26577">
    <property type="entry name" value="TSEN34_N"/>
    <property type="match status" value="1"/>
</dbReference>
<keyword evidence="8" id="KW-0378">Hydrolase</keyword>
<dbReference type="PANTHER" id="PTHR13070:SF0">
    <property type="entry name" value="TRNA-SPLICING ENDONUCLEASE SUBUNIT SEN34"/>
    <property type="match status" value="1"/>
</dbReference>
<feature type="compositionally biased region" description="Basic and acidic residues" evidence="5">
    <location>
        <begin position="153"/>
        <end position="182"/>
    </location>
</feature>
<accession>A0ABQ9P485</accession>
<feature type="compositionally biased region" description="Polar residues" evidence="5">
    <location>
        <begin position="183"/>
        <end position="200"/>
    </location>
</feature>
<evidence type="ECO:0000256" key="5">
    <source>
        <dbReference type="SAM" id="MobiDB-lite"/>
    </source>
</evidence>
<dbReference type="Proteomes" id="UP001172684">
    <property type="component" value="Unassembled WGS sequence"/>
</dbReference>
<reference evidence="8" key="1">
    <citation type="submission" date="2022-10" db="EMBL/GenBank/DDBJ databases">
        <title>Culturing micro-colonial fungi from biological soil crusts in the Mojave desert and describing Neophaeococcomyces mojavensis, and introducing the new genera and species Taxawa tesnikishii.</title>
        <authorList>
            <person name="Kurbessoian T."/>
            <person name="Stajich J.E."/>
        </authorList>
    </citation>
    <scope>NUCLEOTIDE SEQUENCE</scope>
    <source>
        <strain evidence="8">TK_1</strain>
    </source>
</reference>
<dbReference type="EC" id="4.6.1.16" evidence="4"/>
<feature type="region of interest" description="Disordered" evidence="5">
    <location>
        <begin position="151"/>
        <end position="233"/>
    </location>
</feature>
<evidence type="ECO:0000313" key="8">
    <source>
        <dbReference type="EMBL" id="KAJ9669422.1"/>
    </source>
</evidence>
<evidence type="ECO:0000259" key="6">
    <source>
        <dbReference type="Pfam" id="PF01974"/>
    </source>
</evidence>
<evidence type="ECO:0000313" key="9">
    <source>
        <dbReference type="Proteomes" id="UP001172684"/>
    </source>
</evidence>
<evidence type="ECO:0000259" key="7">
    <source>
        <dbReference type="Pfam" id="PF26577"/>
    </source>
</evidence>
<dbReference type="PANTHER" id="PTHR13070">
    <property type="entry name" value="TRNA-SPLICING ENDONUCLEASE SUBUNIT SEN34-RELATED"/>
    <property type="match status" value="1"/>
</dbReference>
<dbReference type="InterPro" id="IPR059049">
    <property type="entry name" value="TSEN34_N"/>
</dbReference>
<dbReference type="EMBL" id="JAPDRL010000002">
    <property type="protein sequence ID" value="KAJ9669422.1"/>
    <property type="molecule type" value="Genomic_DNA"/>
</dbReference>
<organism evidence="8 9">
    <name type="scientific">Coniosporium apollinis</name>
    <dbReference type="NCBI Taxonomy" id="61459"/>
    <lineage>
        <taxon>Eukaryota</taxon>
        <taxon>Fungi</taxon>
        <taxon>Dikarya</taxon>
        <taxon>Ascomycota</taxon>
        <taxon>Pezizomycotina</taxon>
        <taxon>Dothideomycetes</taxon>
        <taxon>Dothideomycetes incertae sedis</taxon>
        <taxon>Coniosporium</taxon>
    </lineage>
</organism>
<dbReference type="SUPFAM" id="SSF53032">
    <property type="entry name" value="tRNA-intron endonuclease catalytic domain-like"/>
    <property type="match status" value="1"/>
</dbReference>
<proteinExistence type="inferred from homology"/>
<evidence type="ECO:0000256" key="1">
    <source>
        <dbReference type="ARBA" id="ARBA00008078"/>
    </source>
</evidence>
<dbReference type="CDD" id="cd22363">
    <property type="entry name" value="tRNA-intron_lyase_C"/>
    <property type="match status" value="1"/>
</dbReference>
<dbReference type="NCBIfam" id="TIGR00324">
    <property type="entry name" value="endA"/>
    <property type="match status" value="1"/>
</dbReference>
<comment type="similarity">
    <text evidence="1 4">Belongs to the tRNA-intron endonuclease family.</text>
</comment>
<dbReference type="PIRSF" id="PIRSF017250">
    <property type="entry name" value="tRNA_splic_SEN34"/>
    <property type="match status" value="1"/>
</dbReference>
<comment type="function">
    <text evidence="4">Constitutes one of the two catalytic subunit of the tRNA-splicing endonuclease complex, a complex responsible for identification and cleavage of the splice sites in pre-tRNA. It cleaves pre-tRNA at the 5'- and 3'-splice sites to release the intron. The products are an intron and two tRNA half-molecules bearing 2',3'-cyclic phosphate and 5'-OH termini. There are no conserved sequences at the splice sites, but the intron is invariably located at the same site in the gene, placing the splice sites an invariant distance from the constant structural features of the tRNA body.</text>
</comment>
<evidence type="ECO:0000256" key="2">
    <source>
        <dbReference type="ARBA" id="ARBA00022694"/>
    </source>
</evidence>
<dbReference type="InterPro" id="IPR036167">
    <property type="entry name" value="tRNA_intron_Endo_cat-like_sf"/>
</dbReference>
<dbReference type="InterPro" id="IPR016690">
    <property type="entry name" value="TSEN34"/>
</dbReference>